<reference evidence="1" key="2">
    <citation type="submission" date="2018-07" db="EMBL/GenBank/DDBJ databases">
        <authorList>
            <consortium name="NCBI Pathogen Detection Project"/>
        </authorList>
    </citation>
    <scope>NUCLEOTIDE SEQUENCE</scope>
    <source>
        <strain evidence="1">BCW_2640</strain>
    </source>
</reference>
<name>A0A5I2XGI0_SALET</name>
<accession>A0A5I2XGI0</accession>
<comment type="caution">
    <text evidence="1">The sequence shown here is derived from an EMBL/GenBank/DDBJ whole genome shotgun (WGS) entry which is preliminary data.</text>
</comment>
<proteinExistence type="predicted"/>
<evidence type="ECO:0000313" key="1">
    <source>
        <dbReference type="EMBL" id="HAE1792310.1"/>
    </source>
</evidence>
<gene>
    <name evidence="1" type="ORF">G3V02_000971</name>
</gene>
<dbReference type="EMBL" id="DAARBX010000003">
    <property type="protein sequence ID" value="HAE1792310.1"/>
    <property type="molecule type" value="Genomic_DNA"/>
</dbReference>
<reference evidence="1" key="1">
    <citation type="journal article" date="2018" name="Genome Biol.">
        <title>SKESA: strategic k-mer extension for scrupulous assemblies.</title>
        <authorList>
            <person name="Souvorov A."/>
            <person name="Agarwala R."/>
            <person name="Lipman D.J."/>
        </authorList>
    </citation>
    <scope>NUCLEOTIDE SEQUENCE</scope>
    <source>
        <strain evidence="1">BCW_2640</strain>
    </source>
</reference>
<organism evidence="1">
    <name type="scientific">Salmonella enterica subsp. enterica serovar Ank</name>
    <dbReference type="NCBI Taxonomy" id="1173578"/>
    <lineage>
        <taxon>Bacteria</taxon>
        <taxon>Pseudomonadati</taxon>
        <taxon>Pseudomonadota</taxon>
        <taxon>Gammaproteobacteria</taxon>
        <taxon>Enterobacterales</taxon>
        <taxon>Enterobacteriaceae</taxon>
        <taxon>Salmonella</taxon>
    </lineage>
</organism>
<protein>
    <submittedName>
        <fullName evidence="1">Uncharacterized protein</fullName>
    </submittedName>
</protein>
<dbReference type="AlphaFoldDB" id="A0A5I2XGI0"/>
<sequence>MHNHTTPDPQALADIREILAAHSPYEGLLLLSVIAHSLMVQIDAQYFEVQAPDGQKMHLVRVLPEQQASRETGEPNPQLH</sequence>